<sequence length="563" mass="60746">MASGMQAAVPADVVLSVRDLSVSLPVGMERAYAVENISFDLTRGQILCIIGESGSGKSVTANAIMGLLPKAIRIFSGAIHLDGMNIVGLSSDRLRSLRGRVVSMIFQDPLSALNPLMTVGAQIEEVMAAHDVGTPKSRRSRAMELLVEVGLPDPQLMYHQYPFRLSGGQRQRVMIAMALALEPAILIADEPTTALDVTTQAQILQLIRDIQRRKGMSVMFITHDFGVVAEIADSVVVMEKGRCVEQGSAEQVLESPSHLYTRRLIAAVPHLTGKDRIPLEAADGVSILNVESLTKTYRSGSALFGTQRIVPAVNGVTFDLTSGRTLGVVGESGSGKSSLGRLLIKLMECDSGSILFEGRDIAGLSEAEFRSLRPKIQMIFQDPFASLNPRSTVGRILTAGPIARGLPYSEACERARELLSHVGLDSGAFDRYPHEFSGGQRQRIGIARALMFKPKLLIADEAVSALDVSIQAQILKLLDQIQRETGVSMIFITHDLRVASQICDEIAVMHRGQIVESGPPSQIFLDPKSTYTRELVAAIPGEQPGNVPQHEGHAGHHKGGQTS</sequence>
<dbReference type="PROSITE" id="PS50893">
    <property type="entry name" value="ABC_TRANSPORTER_2"/>
    <property type="match status" value="2"/>
</dbReference>
<comment type="subcellular location">
    <subcellularLocation>
        <location evidence="1">Cell inner membrane</location>
        <topology evidence="1">Peripheral membrane protein</topology>
    </subcellularLocation>
</comment>
<comment type="similarity">
    <text evidence="2">Belongs to the ABC transporter superfamily.</text>
</comment>
<feature type="region of interest" description="Disordered" evidence="9">
    <location>
        <begin position="541"/>
        <end position="563"/>
    </location>
</feature>
<dbReference type="PANTHER" id="PTHR43297:SF2">
    <property type="entry name" value="DIPEPTIDE TRANSPORT ATP-BINDING PROTEIN DPPD"/>
    <property type="match status" value="1"/>
</dbReference>
<keyword evidence="6 11" id="KW-0067">ATP-binding</keyword>
<evidence type="ECO:0000313" key="11">
    <source>
        <dbReference type="EMBL" id="UFZ07859.1"/>
    </source>
</evidence>
<evidence type="ECO:0000256" key="1">
    <source>
        <dbReference type="ARBA" id="ARBA00004417"/>
    </source>
</evidence>
<dbReference type="PANTHER" id="PTHR43297">
    <property type="entry name" value="OLIGOPEPTIDE TRANSPORT ATP-BINDING PROTEIN APPD"/>
    <property type="match status" value="1"/>
</dbReference>
<dbReference type="InterPro" id="IPR027417">
    <property type="entry name" value="P-loop_NTPase"/>
</dbReference>
<dbReference type="InterPro" id="IPR003439">
    <property type="entry name" value="ABC_transporter-like_ATP-bd"/>
</dbReference>
<evidence type="ECO:0000259" key="10">
    <source>
        <dbReference type="PROSITE" id="PS50893"/>
    </source>
</evidence>
<dbReference type="GO" id="GO:0005524">
    <property type="term" value="F:ATP binding"/>
    <property type="evidence" value="ECO:0007669"/>
    <property type="project" value="UniProtKB-KW"/>
</dbReference>
<dbReference type="CDD" id="cd03257">
    <property type="entry name" value="ABC_NikE_OppD_transporters"/>
    <property type="match status" value="2"/>
</dbReference>
<evidence type="ECO:0000256" key="8">
    <source>
        <dbReference type="ARBA" id="ARBA00024722"/>
    </source>
</evidence>
<dbReference type="EMBL" id="CP088156">
    <property type="protein sequence ID" value="UFZ07859.1"/>
    <property type="molecule type" value="Genomic_DNA"/>
</dbReference>
<dbReference type="Pfam" id="PF08352">
    <property type="entry name" value="oligo_HPY"/>
    <property type="match status" value="1"/>
</dbReference>
<evidence type="ECO:0000256" key="3">
    <source>
        <dbReference type="ARBA" id="ARBA00022448"/>
    </source>
</evidence>
<dbReference type="NCBIfam" id="NF008453">
    <property type="entry name" value="PRK11308.1"/>
    <property type="match status" value="2"/>
</dbReference>
<comment type="function">
    <text evidence="8">Involved in beta-(1--&gt;2)glucan export. Transmembrane domains (TMD) form a pore in the inner membrane and the ATP-binding domain (NBD) is responsible for energy generation.</text>
</comment>
<evidence type="ECO:0000256" key="2">
    <source>
        <dbReference type="ARBA" id="ARBA00005417"/>
    </source>
</evidence>
<evidence type="ECO:0000313" key="12">
    <source>
        <dbReference type="Proteomes" id="UP001431010"/>
    </source>
</evidence>
<keyword evidence="12" id="KW-1185">Reference proteome</keyword>
<name>A0ABY3RMR3_9BRAD</name>
<protein>
    <submittedName>
        <fullName evidence="11">ABC transporter ATP-binding protein</fullName>
    </submittedName>
</protein>
<evidence type="ECO:0000256" key="7">
    <source>
        <dbReference type="ARBA" id="ARBA00023136"/>
    </source>
</evidence>
<organism evidence="11 12">
    <name type="scientific">Bradyrhizobium ontarionense</name>
    <dbReference type="NCBI Taxonomy" id="2898149"/>
    <lineage>
        <taxon>Bacteria</taxon>
        <taxon>Pseudomonadati</taxon>
        <taxon>Pseudomonadota</taxon>
        <taxon>Alphaproteobacteria</taxon>
        <taxon>Hyphomicrobiales</taxon>
        <taxon>Nitrobacteraceae</taxon>
        <taxon>Bradyrhizobium</taxon>
    </lineage>
</organism>
<dbReference type="Proteomes" id="UP001431010">
    <property type="component" value="Chromosome"/>
</dbReference>
<dbReference type="Pfam" id="PF00005">
    <property type="entry name" value="ABC_tran"/>
    <property type="match status" value="2"/>
</dbReference>
<evidence type="ECO:0000256" key="6">
    <source>
        <dbReference type="ARBA" id="ARBA00022840"/>
    </source>
</evidence>
<dbReference type="InterPro" id="IPR017871">
    <property type="entry name" value="ABC_transporter-like_CS"/>
</dbReference>
<gene>
    <name evidence="11" type="ORF">LQG66_16825</name>
</gene>
<keyword evidence="7" id="KW-0472">Membrane</keyword>
<proteinExistence type="inferred from homology"/>
<feature type="domain" description="ABC transporter" evidence="10">
    <location>
        <begin position="288"/>
        <end position="536"/>
    </location>
</feature>
<feature type="domain" description="ABC transporter" evidence="10">
    <location>
        <begin position="15"/>
        <end position="265"/>
    </location>
</feature>
<dbReference type="PROSITE" id="PS00211">
    <property type="entry name" value="ABC_TRANSPORTER_1"/>
    <property type="match status" value="2"/>
</dbReference>
<accession>A0ABY3RMR3</accession>
<evidence type="ECO:0000256" key="5">
    <source>
        <dbReference type="ARBA" id="ARBA00022741"/>
    </source>
</evidence>
<dbReference type="NCBIfam" id="NF007739">
    <property type="entry name" value="PRK10419.1"/>
    <property type="match status" value="2"/>
</dbReference>
<reference evidence="11" key="1">
    <citation type="journal article" date="2024" name="Antonie Van Leeuwenhoek">
        <title>Bradyrhizobium ontarionense sp. nov., a novel bacterial symbiont isolated from Aeschynomene indica (Indian jointvetch), harbours photosynthesis, nitrogen fixation and nitrous oxide (N2O) reductase genes.</title>
        <authorList>
            <person name="Bromfield E.S.P."/>
            <person name="Cloutier S."/>
        </authorList>
    </citation>
    <scope>NUCLEOTIDE SEQUENCE</scope>
    <source>
        <strain evidence="11">A19</strain>
    </source>
</reference>
<dbReference type="SUPFAM" id="SSF52540">
    <property type="entry name" value="P-loop containing nucleoside triphosphate hydrolases"/>
    <property type="match status" value="2"/>
</dbReference>
<dbReference type="Gene3D" id="3.40.50.300">
    <property type="entry name" value="P-loop containing nucleotide triphosphate hydrolases"/>
    <property type="match status" value="2"/>
</dbReference>
<dbReference type="RefSeq" id="WP_231327308.1">
    <property type="nucleotide sequence ID" value="NZ_CP088156.1"/>
</dbReference>
<keyword evidence="5" id="KW-0547">Nucleotide-binding</keyword>
<keyword evidence="3" id="KW-0813">Transport</keyword>
<dbReference type="InterPro" id="IPR003593">
    <property type="entry name" value="AAA+_ATPase"/>
</dbReference>
<dbReference type="SMART" id="SM00382">
    <property type="entry name" value="AAA"/>
    <property type="match status" value="2"/>
</dbReference>
<dbReference type="InterPro" id="IPR050388">
    <property type="entry name" value="ABC_Ni/Peptide_Import"/>
</dbReference>
<keyword evidence="4" id="KW-1003">Cell membrane</keyword>
<evidence type="ECO:0000256" key="4">
    <source>
        <dbReference type="ARBA" id="ARBA00022475"/>
    </source>
</evidence>
<evidence type="ECO:0000256" key="9">
    <source>
        <dbReference type="SAM" id="MobiDB-lite"/>
    </source>
</evidence>
<dbReference type="InterPro" id="IPR013563">
    <property type="entry name" value="Oligopep_ABC_C"/>
</dbReference>